<dbReference type="InterPro" id="IPR005955">
    <property type="entry name" value="GST_Zeta"/>
</dbReference>
<dbReference type="PANTHER" id="PTHR42673:SF21">
    <property type="entry name" value="GLUTATHIONE S-TRANSFERASE YFCF"/>
    <property type="match status" value="1"/>
</dbReference>
<evidence type="ECO:0000259" key="3">
    <source>
        <dbReference type="PROSITE" id="PS50405"/>
    </source>
</evidence>
<dbReference type="SFLD" id="SFLDG00358">
    <property type="entry name" value="Main_(cytGST)"/>
    <property type="match status" value="1"/>
</dbReference>
<dbReference type="InterPro" id="IPR034333">
    <property type="entry name" value="GST_Zeta_N"/>
</dbReference>
<dbReference type="GO" id="GO:0016034">
    <property type="term" value="F:maleylacetoacetate isomerase activity"/>
    <property type="evidence" value="ECO:0007669"/>
    <property type="project" value="TreeGrafter"/>
</dbReference>
<accession>A0A6J4E963</accession>
<evidence type="ECO:0000256" key="1">
    <source>
        <dbReference type="ARBA" id="ARBA00010007"/>
    </source>
</evidence>
<organism evidence="4 6">
    <name type="scientific">Pseudomonas tohonis</name>
    <dbReference type="NCBI Taxonomy" id="2725477"/>
    <lineage>
        <taxon>Bacteria</taxon>
        <taxon>Pseudomonadati</taxon>
        <taxon>Pseudomonadota</taxon>
        <taxon>Gammaproteobacteria</taxon>
        <taxon>Pseudomonadales</taxon>
        <taxon>Pseudomonadaceae</taxon>
        <taxon>Pseudomonas</taxon>
    </lineage>
</organism>
<keyword evidence="7" id="KW-1185">Reference proteome</keyword>
<dbReference type="GO" id="GO:0006559">
    <property type="term" value="P:L-phenylalanine catabolic process"/>
    <property type="evidence" value="ECO:0007669"/>
    <property type="project" value="TreeGrafter"/>
</dbReference>
<name>A0A6J4E963_9PSED</name>
<evidence type="ECO:0000313" key="4">
    <source>
        <dbReference type="EMBL" id="BCG25504.1"/>
    </source>
</evidence>
<gene>
    <name evidence="4" type="primary">maiA</name>
    <name evidence="4" type="ORF">TUM18999_36950</name>
    <name evidence="5" type="ORF">TUM20286_42410</name>
</gene>
<dbReference type="InterPro" id="IPR010987">
    <property type="entry name" value="Glutathione-S-Trfase_C-like"/>
</dbReference>
<feature type="domain" description="GST N-terminal" evidence="2">
    <location>
        <begin position="1"/>
        <end position="83"/>
    </location>
</feature>
<dbReference type="PROSITE" id="PS50405">
    <property type="entry name" value="GST_CTER"/>
    <property type="match status" value="1"/>
</dbReference>
<dbReference type="Proteomes" id="UP000509383">
    <property type="component" value="Chromosome"/>
</dbReference>
<feature type="domain" description="GST C-terminal" evidence="3">
    <location>
        <begin position="88"/>
        <end position="211"/>
    </location>
</feature>
<dbReference type="SFLD" id="SFLDS00019">
    <property type="entry name" value="Glutathione_Transferase_(cytos"/>
    <property type="match status" value="1"/>
</dbReference>
<evidence type="ECO:0000259" key="2">
    <source>
        <dbReference type="PROSITE" id="PS50404"/>
    </source>
</evidence>
<reference evidence="4 6" key="1">
    <citation type="submission" date="2020-05" db="EMBL/GenBank/DDBJ databases">
        <title>Characterization of novel class B3 metallo-beta-lactamase from novel Pseudomonas species.</title>
        <authorList>
            <person name="Yamada K."/>
            <person name="Aoki K."/>
            <person name="Ishii Y."/>
        </authorList>
    </citation>
    <scope>NUCLEOTIDE SEQUENCE [LARGE SCALE GENOMIC DNA]</scope>
    <source>
        <strain evidence="4 6">TUM18999</strain>
        <strain evidence="5 7">TUM20286</strain>
    </source>
</reference>
<dbReference type="RefSeq" id="WP_173180262.1">
    <property type="nucleotide sequence ID" value="NZ_AP023189.1"/>
</dbReference>
<dbReference type="CDD" id="cd03191">
    <property type="entry name" value="GST_C_Zeta"/>
    <property type="match status" value="1"/>
</dbReference>
<proteinExistence type="inferred from homology"/>
<dbReference type="GO" id="GO:0006749">
    <property type="term" value="P:glutathione metabolic process"/>
    <property type="evidence" value="ECO:0007669"/>
    <property type="project" value="TreeGrafter"/>
</dbReference>
<dbReference type="Pfam" id="PF13410">
    <property type="entry name" value="GST_C_2"/>
    <property type="match status" value="1"/>
</dbReference>
<dbReference type="Gene3D" id="3.40.30.10">
    <property type="entry name" value="Glutaredoxin"/>
    <property type="match status" value="1"/>
</dbReference>
<dbReference type="PROSITE" id="PS50404">
    <property type="entry name" value="GST_NTER"/>
    <property type="match status" value="1"/>
</dbReference>
<dbReference type="Proteomes" id="UP001054892">
    <property type="component" value="Unassembled WGS sequence"/>
</dbReference>
<evidence type="ECO:0000313" key="7">
    <source>
        <dbReference type="Proteomes" id="UP001054892"/>
    </source>
</evidence>
<dbReference type="PANTHER" id="PTHR42673">
    <property type="entry name" value="MALEYLACETOACETATE ISOMERASE"/>
    <property type="match status" value="1"/>
</dbReference>
<dbReference type="InterPro" id="IPR036282">
    <property type="entry name" value="Glutathione-S-Trfase_C_sf"/>
</dbReference>
<sequence length="211" mass="23391">MDLYTYYRSTSSYRVRIALALKGLEVRHVPVNLIRDGGEHHQPAYRAINPQGRVPALRTDSGEVLIQSPAIIEYLEETHPQPPLLPGDALQRARQRQVAALIGCDIHPLHNVAVLNRLRKMGTDEDGVNAWIGHWISEGLAAVEALIGDDGFCFGAQPGLADVYLLPQLYAARRFAVDLASYPRILRVERLALEHPAFRTAHPDAQADKPA</sequence>
<comment type="similarity">
    <text evidence="1">Belongs to the GST superfamily. Zeta family.</text>
</comment>
<dbReference type="GO" id="GO:0004364">
    <property type="term" value="F:glutathione transferase activity"/>
    <property type="evidence" value="ECO:0007669"/>
    <property type="project" value="TreeGrafter"/>
</dbReference>
<dbReference type="NCBIfam" id="TIGR01262">
    <property type="entry name" value="maiA"/>
    <property type="match status" value="1"/>
</dbReference>
<dbReference type="InterPro" id="IPR034330">
    <property type="entry name" value="GST_Zeta_C"/>
</dbReference>
<dbReference type="GO" id="GO:0005737">
    <property type="term" value="C:cytoplasm"/>
    <property type="evidence" value="ECO:0007669"/>
    <property type="project" value="InterPro"/>
</dbReference>
<evidence type="ECO:0000313" key="5">
    <source>
        <dbReference type="EMBL" id="GJN54489.1"/>
    </source>
</evidence>
<evidence type="ECO:0000313" key="6">
    <source>
        <dbReference type="Proteomes" id="UP000509383"/>
    </source>
</evidence>
<dbReference type="EMBL" id="BQKM01000011">
    <property type="protein sequence ID" value="GJN54489.1"/>
    <property type="molecule type" value="Genomic_DNA"/>
</dbReference>
<dbReference type="AlphaFoldDB" id="A0A6J4E963"/>
<dbReference type="KEGG" id="ptw:TUM18999_36950"/>
<dbReference type="InterPro" id="IPR036249">
    <property type="entry name" value="Thioredoxin-like_sf"/>
</dbReference>
<dbReference type="InterPro" id="IPR040079">
    <property type="entry name" value="Glutathione_S-Trfase"/>
</dbReference>
<dbReference type="Pfam" id="PF13417">
    <property type="entry name" value="GST_N_3"/>
    <property type="match status" value="1"/>
</dbReference>
<dbReference type="SUPFAM" id="SSF47616">
    <property type="entry name" value="GST C-terminal domain-like"/>
    <property type="match status" value="1"/>
</dbReference>
<dbReference type="Gene3D" id="1.20.1050.10">
    <property type="match status" value="1"/>
</dbReference>
<dbReference type="EMBL" id="AP023189">
    <property type="protein sequence ID" value="BCG25504.1"/>
    <property type="molecule type" value="Genomic_DNA"/>
</dbReference>
<dbReference type="InterPro" id="IPR004045">
    <property type="entry name" value="Glutathione_S-Trfase_N"/>
</dbReference>
<dbReference type="CDD" id="cd03042">
    <property type="entry name" value="GST_N_Zeta"/>
    <property type="match status" value="1"/>
</dbReference>
<protein>
    <submittedName>
        <fullName evidence="4">Maleylacetoacetate isomerase</fullName>
    </submittedName>
</protein>
<dbReference type="SUPFAM" id="SSF52833">
    <property type="entry name" value="Thioredoxin-like"/>
    <property type="match status" value="1"/>
</dbReference>
<keyword evidence="4" id="KW-0413">Isomerase</keyword>